<evidence type="ECO:0000256" key="1">
    <source>
        <dbReference type="ARBA" id="ARBA00022448"/>
    </source>
</evidence>
<protein>
    <submittedName>
        <fullName evidence="8">ABC transporter ATP-binding protein</fullName>
    </submittedName>
</protein>
<keyword evidence="5" id="KW-1278">Translocase</keyword>
<dbReference type="InterPro" id="IPR017871">
    <property type="entry name" value="ABC_transporter-like_CS"/>
</dbReference>
<evidence type="ECO:0000256" key="2">
    <source>
        <dbReference type="ARBA" id="ARBA00022475"/>
    </source>
</evidence>
<sequence length="375" mass="41087">MTMTTVSGEQAEQVSSSWSVGVEAMTKVYPGGRRALDGVELAVKPGTFVVLLGPSGCGKTTLLRCIAGLERISAGRVLIGGDEVTHREPGDRGVAMVFQNYALYPTKTVLENIEYPLRMAKVPRQARRQRAREMTELLRLGPVMGSRPAQLSGGQRQRVGIGRALVREPDVLLMDEPLSNIDAELRGELRAEIRRLQRRSSTTTFYVTHDQAEALALADRLVVMRDGRIEQDGPPEQVYQEPATRFVASFLGGMNMLDLTGSQAVLPAQLRATLAEDRLGWLGVRPEDLRVVARPEEATGAELVLHGTVEGNELLGRERLMHFRTQGDQRARVRIHADQTVPAQITVVANSADLHLFDTAGRRLSGTLPLSSGSR</sequence>
<reference evidence="8 9" key="1">
    <citation type="submission" date="2022-07" db="EMBL/GenBank/DDBJ databases">
        <authorList>
            <person name="Phongsopitanun W."/>
            <person name="Tanasupawat S."/>
        </authorList>
    </citation>
    <scope>NUCLEOTIDE SEQUENCE [LARGE SCALE GENOMIC DNA]</scope>
    <source>
        <strain evidence="8 9">RCU-064</strain>
    </source>
</reference>
<evidence type="ECO:0000259" key="7">
    <source>
        <dbReference type="PROSITE" id="PS50893"/>
    </source>
</evidence>
<evidence type="ECO:0000256" key="6">
    <source>
        <dbReference type="ARBA" id="ARBA00023136"/>
    </source>
</evidence>
<dbReference type="PANTHER" id="PTHR43875">
    <property type="entry name" value="MALTODEXTRIN IMPORT ATP-BINDING PROTEIN MSMX"/>
    <property type="match status" value="1"/>
</dbReference>
<dbReference type="SMART" id="SM00382">
    <property type="entry name" value="AAA"/>
    <property type="match status" value="1"/>
</dbReference>
<dbReference type="PROSITE" id="PS50893">
    <property type="entry name" value="ABC_TRANSPORTER_2"/>
    <property type="match status" value="1"/>
</dbReference>
<dbReference type="SUPFAM" id="SSF50331">
    <property type="entry name" value="MOP-like"/>
    <property type="match status" value="1"/>
</dbReference>
<dbReference type="InterPro" id="IPR027417">
    <property type="entry name" value="P-loop_NTPase"/>
</dbReference>
<name>A0ABT1VBY3_9ACTN</name>
<dbReference type="PANTHER" id="PTHR43875:SF15">
    <property type="entry name" value="TREHALOSE IMPORT ATP-BINDING PROTEIN SUGC"/>
    <property type="match status" value="1"/>
</dbReference>
<keyword evidence="1" id="KW-0813">Transport</keyword>
<dbReference type="GO" id="GO:0005524">
    <property type="term" value="F:ATP binding"/>
    <property type="evidence" value="ECO:0007669"/>
    <property type="project" value="UniProtKB-KW"/>
</dbReference>
<dbReference type="Proteomes" id="UP001204746">
    <property type="component" value="Unassembled WGS sequence"/>
</dbReference>
<keyword evidence="2" id="KW-1003">Cell membrane</keyword>
<evidence type="ECO:0000256" key="4">
    <source>
        <dbReference type="ARBA" id="ARBA00022840"/>
    </source>
</evidence>
<keyword evidence="9" id="KW-1185">Reference proteome</keyword>
<dbReference type="InterPro" id="IPR003439">
    <property type="entry name" value="ABC_transporter-like_ATP-bd"/>
</dbReference>
<feature type="domain" description="ABC transporter" evidence="7">
    <location>
        <begin position="20"/>
        <end position="251"/>
    </location>
</feature>
<gene>
    <name evidence="8" type="ORF">NP777_42530</name>
</gene>
<organism evidence="8 9">
    <name type="scientific">Streptomyces rugosispiralis</name>
    <dbReference type="NCBI Taxonomy" id="2967341"/>
    <lineage>
        <taxon>Bacteria</taxon>
        <taxon>Bacillati</taxon>
        <taxon>Actinomycetota</taxon>
        <taxon>Actinomycetes</taxon>
        <taxon>Kitasatosporales</taxon>
        <taxon>Streptomycetaceae</taxon>
        <taxon>Streptomyces</taxon>
    </lineage>
</organism>
<dbReference type="Gene3D" id="2.40.50.100">
    <property type="match status" value="1"/>
</dbReference>
<dbReference type="Gene3D" id="2.40.50.140">
    <property type="entry name" value="Nucleic acid-binding proteins"/>
    <property type="match status" value="1"/>
</dbReference>
<dbReference type="InterPro" id="IPR015853">
    <property type="entry name" value="ABC_transpr_FbpC"/>
</dbReference>
<proteinExistence type="predicted"/>
<dbReference type="CDD" id="cd03259">
    <property type="entry name" value="ABC_Carb_Solutes_like"/>
    <property type="match status" value="1"/>
</dbReference>
<dbReference type="InterPro" id="IPR013611">
    <property type="entry name" value="Transp-assoc_OB_typ2"/>
</dbReference>
<evidence type="ECO:0000256" key="3">
    <source>
        <dbReference type="ARBA" id="ARBA00022741"/>
    </source>
</evidence>
<dbReference type="InterPro" id="IPR008995">
    <property type="entry name" value="Mo/tungstate-bd_C_term_dom"/>
</dbReference>
<evidence type="ECO:0000313" key="8">
    <source>
        <dbReference type="EMBL" id="MCQ8194796.1"/>
    </source>
</evidence>
<keyword evidence="4 8" id="KW-0067">ATP-binding</keyword>
<dbReference type="Pfam" id="PF08402">
    <property type="entry name" value="TOBE_2"/>
    <property type="match status" value="1"/>
</dbReference>
<comment type="caution">
    <text evidence="8">The sequence shown here is derived from an EMBL/GenBank/DDBJ whole genome shotgun (WGS) entry which is preliminary data.</text>
</comment>
<dbReference type="PROSITE" id="PS00211">
    <property type="entry name" value="ABC_TRANSPORTER_1"/>
    <property type="match status" value="1"/>
</dbReference>
<keyword evidence="6" id="KW-0472">Membrane</keyword>
<dbReference type="Pfam" id="PF00005">
    <property type="entry name" value="ABC_tran"/>
    <property type="match status" value="1"/>
</dbReference>
<dbReference type="RefSeq" id="WP_256655556.1">
    <property type="nucleotide sequence ID" value="NZ_JANIAA010000054.1"/>
</dbReference>
<accession>A0ABT1VBY3</accession>
<dbReference type="Gene3D" id="3.40.50.300">
    <property type="entry name" value="P-loop containing nucleotide triphosphate hydrolases"/>
    <property type="match status" value="1"/>
</dbReference>
<evidence type="ECO:0000313" key="9">
    <source>
        <dbReference type="Proteomes" id="UP001204746"/>
    </source>
</evidence>
<dbReference type="InterPro" id="IPR047641">
    <property type="entry name" value="ABC_transpr_MalK/UgpC-like"/>
</dbReference>
<dbReference type="EMBL" id="JANIAA010000054">
    <property type="protein sequence ID" value="MCQ8194796.1"/>
    <property type="molecule type" value="Genomic_DNA"/>
</dbReference>
<dbReference type="SUPFAM" id="SSF52540">
    <property type="entry name" value="P-loop containing nucleoside triphosphate hydrolases"/>
    <property type="match status" value="1"/>
</dbReference>
<dbReference type="InterPro" id="IPR012340">
    <property type="entry name" value="NA-bd_OB-fold"/>
</dbReference>
<keyword evidence="3" id="KW-0547">Nucleotide-binding</keyword>
<evidence type="ECO:0000256" key="5">
    <source>
        <dbReference type="ARBA" id="ARBA00022967"/>
    </source>
</evidence>
<dbReference type="InterPro" id="IPR003593">
    <property type="entry name" value="AAA+_ATPase"/>
</dbReference>